<dbReference type="GeneID" id="93277351"/>
<protein>
    <submittedName>
        <fullName evidence="1">Uncharacterized protein</fullName>
    </submittedName>
</protein>
<dbReference type="InterPro" id="IPR023214">
    <property type="entry name" value="HAD_sf"/>
</dbReference>
<organism evidence="1 2">
    <name type="scientific">Enterocloster lavalensis</name>
    <dbReference type="NCBI Taxonomy" id="460384"/>
    <lineage>
        <taxon>Bacteria</taxon>
        <taxon>Bacillati</taxon>
        <taxon>Bacillota</taxon>
        <taxon>Clostridia</taxon>
        <taxon>Lachnospirales</taxon>
        <taxon>Lachnospiraceae</taxon>
        <taxon>Enterocloster</taxon>
    </lineage>
</organism>
<dbReference type="GO" id="GO:0000287">
    <property type="term" value="F:magnesium ion binding"/>
    <property type="evidence" value="ECO:0007669"/>
    <property type="project" value="TreeGrafter"/>
</dbReference>
<evidence type="ECO:0000313" key="1">
    <source>
        <dbReference type="EMBL" id="SEU11377.1"/>
    </source>
</evidence>
<accession>A0A1I0JP15</accession>
<dbReference type="InterPro" id="IPR000150">
    <property type="entry name" value="Cof"/>
</dbReference>
<dbReference type="NCBIfam" id="TIGR00099">
    <property type="entry name" value="Cof-subfamily"/>
    <property type="match status" value="1"/>
</dbReference>
<dbReference type="SUPFAM" id="SSF56784">
    <property type="entry name" value="HAD-like"/>
    <property type="match status" value="1"/>
</dbReference>
<reference evidence="2" key="1">
    <citation type="submission" date="2016-10" db="EMBL/GenBank/DDBJ databases">
        <authorList>
            <person name="Varghese N."/>
            <person name="Submissions S."/>
        </authorList>
    </citation>
    <scope>NUCLEOTIDE SEQUENCE [LARGE SCALE GENOMIC DNA]</scope>
    <source>
        <strain evidence="2">NLAE-zl-G277</strain>
    </source>
</reference>
<dbReference type="SFLD" id="SFLDS00003">
    <property type="entry name" value="Haloacid_Dehalogenase"/>
    <property type="match status" value="1"/>
</dbReference>
<name>A0A1I0JP15_9FIRM</name>
<dbReference type="Gene3D" id="3.40.50.1000">
    <property type="entry name" value="HAD superfamily/HAD-like"/>
    <property type="match status" value="1"/>
</dbReference>
<dbReference type="SFLD" id="SFLDG01140">
    <property type="entry name" value="C2.B:_Phosphomannomutase_and_P"/>
    <property type="match status" value="1"/>
</dbReference>
<dbReference type="AlphaFoldDB" id="A0A1I0JP15"/>
<gene>
    <name evidence="1" type="ORF">SAMN05216313_13230</name>
</gene>
<dbReference type="PANTHER" id="PTHR10000:SF55">
    <property type="entry name" value="5-AMINO-6-(5-PHOSPHO-D-RIBITYLAMINO)URACIL PHOSPHATASE YCSE"/>
    <property type="match status" value="1"/>
</dbReference>
<dbReference type="PANTHER" id="PTHR10000">
    <property type="entry name" value="PHOSPHOSERINE PHOSPHATASE"/>
    <property type="match status" value="1"/>
</dbReference>
<dbReference type="GO" id="GO:0016791">
    <property type="term" value="F:phosphatase activity"/>
    <property type="evidence" value="ECO:0007669"/>
    <property type="project" value="UniProtKB-ARBA"/>
</dbReference>
<keyword evidence="2" id="KW-1185">Reference proteome</keyword>
<dbReference type="Pfam" id="PF08282">
    <property type="entry name" value="Hydrolase_3"/>
    <property type="match status" value="1"/>
</dbReference>
<dbReference type="RefSeq" id="WP_092369460.1">
    <property type="nucleotide sequence ID" value="NZ_CP176637.1"/>
</dbReference>
<evidence type="ECO:0000313" key="2">
    <source>
        <dbReference type="Proteomes" id="UP000198508"/>
    </source>
</evidence>
<dbReference type="Gene3D" id="3.30.1240.10">
    <property type="match status" value="1"/>
</dbReference>
<dbReference type="GO" id="GO:0005829">
    <property type="term" value="C:cytosol"/>
    <property type="evidence" value="ECO:0007669"/>
    <property type="project" value="TreeGrafter"/>
</dbReference>
<dbReference type="InterPro" id="IPR036412">
    <property type="entry name" value="HAD-like_sf"/>
</dbReference>
<dbReference type="Proteomes" id="UP000198508">
    <property type="component" value="Unassembled WGS sequence"/>
</dbReference>
<dbReference type="EMBL" id="FOIM01000032">
    <property type="protein sequence ID" value="SEU11377.1"/>
    <property type="molecule type" value="Genomic_DNA"/>
</dbReference>
<dbReference type="STRING" id="460384.SAMN05216313_13230"/>
<sequence>MKIRLVASDMDGTLLDPLSHISEENANAIRELQQSGAEFVICSGRAYSGAHPIVSGAGIRCSYICLSGAMICTEDGKARTSIPLTPGNLADIDRILTDAGIFMDIMTSNGVYCTFPREERLQRIYRFFDDGSLAAGQPSAALEQAVSRFASAFTFVGSLADVPSGTVIYKIGSTEIPAETVVRLKERFSACPDIATASTFPTDIELTNVRAQKGLALKAYARERGILPEEIMVLGDSDNDLSMFTPEFGWTVAMGNAQDCLKAVAKYETKSNREDGVAFAIRKYAL</sequence>
<dbReference type="CDD" id="cd07516">
    <property type="entry name" value="HAD_Pase"/>
    <property type="match status" value="1"/>
</dbReference>
<proteinExistence type="predicted"/>